<dbReference type="PANTHER" id="PTHR31268">
    <property type="match status" value="1"/>
</dbReference>
<evidence type="ECO:0000313" key="5">
    <source>
        <dbReference type="Proteomes" id="UP000650533"/>
    </source>
</evidence>
<protein>
    <submittedName>
        <fullName evidence="4">Raffinose synthase or seed inhibition domain-containing protein</fullName>
    </submittedName>
</protein>
<dbReference type="PANTHER" id="PTHR31268:SF32">
    <property type="entry name" value="GALACTINOL--SUCROSE GALACTOSYLTRANSFERASE 2-RELATED"/>
    <property type="match status" value="1"/>
</dbReference>
<sequence length="1322" mass="145986">MNAPNRTAECDWKPALYNKGAAFVYSDEYTKPVLDLLSAKPGERIVDLGCGTGELTLRIERIVGPEGLVLGIDSTESMLEKAKANGLKNSILCDIQDLAIPNEFKHLTGTFDAVFTNAVLHWCKRDPRGVVRGAKALLKPGGRFIGDFGGYMAALGLRSVVAQILKSRGKPVHEPCFLPRAEEYKKILESEGFRVEDISLNPSINTLPGSMIDFLRSVFRVSYLKHVDDDEAEDIIQEMSRVCEFDHKDETGTWGFMADEWITRATQDIWIRLGFDPSDKSTWTQERIHQPWHRKVLAKEVAPNAWGAICELVGGEEKISDYCKEWRDSMITNLGTERWEKEDIRPQELDNWHCDGDFFLHFLDSPEQGLLVIPLYSDIKPRGGGTYIAEDSIGAIARWLRDHPEGVAPGMGPGQGKFDFGARLNECNVFTEMTGERGDVILLHPLLLHSASKNHTRSIRFITNPPVSLKEPFNFNRSDPSEFSLVERKTLKELGVERLEFSPKVPRKNIMPQRLDVQSRLLAEELRRMKDYAARHGSIIDSVHKDVPEDRLKESLTPSVVSISHINLMDLLLEHLPSLATSGAHIDLVPPKPSDNFYTYILLFSLQSEDEYSRSTTPIVSSFNLGRPGGSITSALRLTRDKCYWLFAHQDGLLPSHTDTQILALRSSKHVVALLPLTTDACMGTLRGPLFEPEKDLIFARFERSHSATETGQVVVTIAKDINSAIKASVVQARLLLNVPGPLVNTPTLNSYIFESKLTYCTWNSLQPPTPTTGASALKALEHFHSIGTRPAAFLIDDAWQDVKSFRLQSFDSKRLFLDKIGSLGELVKTAKDKYGVAHVGVWHTIQGYWQGVEPSKFASQYSLVKVTKDGYPGPAEEEGFEYYIPHPDSVQNFFNDYYATLRTAGITFTKCDNMASMDHIVSAIEVTYSKSGEEIFGSSVDIVMLRKAYVQAVTSAALEAFGAANVIWCMGMTPRVLLGEIGLCGKGVKRVVRNSDDYYPNEPDSHRYHVFTNTINALLLNELDVQPDLDMFQTHPYISSDGEVHNTNTGISQGSFHASFRVFGTGPVTITDAPGKSNPEILTKMVGDTAPGPSPSIVVQASTAFTVLNDVFDPRVMCAGVGRGLKVYVDKTVGIWNVQSGEGRLVEFITASDIAQALGVPSNSVSAVVLYIQSSNPANERVVLHDISNTLHPAAPIRIELDPLGWATVGVVEISSLGDQGKVACPGLVDKYLASQGITETRVSGKGSDWSYTIVSKCSGILGLWTTPEVSVKSVEVNFVGENGDLGSAQNPEIETTDVGKAKWVTLKLKGRSKVVFDLTE</sequence>
<dbReference type="Gene3D" id="3.40.50.150">
    <property type="entry name" value="Vaccinia Virus protein VP39"/>
    <property type="match status" value="1"/>
</dbReference>
<dbReference type="SUPFAM" id="SSF51445">
    <property type="entry name" value="(Trans)glycosidases"/>
    <property type="match status" value="1"/>
</dbReference>
<dbReference type="SUPFAM" id="SSF53335">
    <property type="entry name" value="S-adenosyl-L-methionine-dependent methyltransferases"/>
    <property type="match status" value="1"/>
</dbReference>
<comment type="similarity">
    <text evidence="1">Belongs to the glycosyl hydrolases 36 family.</text>
</comment>
<dbReference type="InterPro" id="IPR017853">
    <property type="entry name" value="GH"/>
</dbReference>
<keyword evidence="2" id="KW-0119">Carbohydrate metabolism</keyword>
<evidence type="ECO:0000256" key="1">
    <source>
        <dbReference type="ARBA" id="ARBA00007240"/>
    </source>
</evidence>
<dbReference type="InterPro" id="IPR025714">
    <property type="entry name" value="Methyltranfer_dom"/>
</dbReference>
<dbReference type="EMBL" id="CP059670">
    <property type="protein sequence ID" value="QRW25537.1"/>
    <property type="molecule type" value="Genomic_DNA"/>
</dbReference>
<dbReference type="RefSeq" id="XP_043185774.1">
    <property type="nucleotide sequence ID" value="XM_043327302.1"/>
</dbReference>
<accession>A0A8H8P745</accession>
<dbReference type="SUPFAM" id="SSF51197">
    <property type="entry name" value="Clavaminate synthase-like"/>
    <property type="match status" value="1"/>
</dbReference>
<evidence type="ECO:0000313" key="4">
    <source>
        <dbReference type="EMBL" id="QRW25537.1"/>
    </source>
</evidence>
<dbReference type="Pfam" id="PF05691">
    <property type="entry name" value="Raffinose_syn"/>
    <property type="match status" value="1"/>
</dbReference>
<gene>
    <name evidence="4" type="ORF">RhiXN_07486</name>
</gene>
<reference evidence="4" key="1">
    <citation type="submission" date="2020-05" db="EMBL/GenBank/DDBJ databases">
        <title>Evolutionary and genomic comparisons of hybrid uninucleate and nonhybrid Rhizoctonia fungi.</title>
        <authorList>
            <person name="Li C."/>
            <person name="Chen X."/>
        </authorList>
    </citation>
    <scope>NUCLEOTIDE SEQUENCE</scope>
    <source>
        <strain evidence="4">AG-1 IA</strain>
    </source>
</reference>
<dbReference type="Pfam" id="PF13847">
    <property type="entry name" value="Methyltransf_31"/>
    <property type="match status" value="1"/>
</dbReference>
<dbReference type="Proteomes" id="UP000650533">
    <property type="component" value="Chromosome 13"/>
</dbReference>
<name>A0A8H8P745_9AGAM</name>
<dbReference type="KEGG" id="rsx:RhiXN_07486"/>
<evidence type="ECO:0000256" key="2">
    <source>
        <dbReference type="ARBA" id="ARBA00023277"/>
    </source>
</evidence>
<feature type="domain" description="Methyltransferase" evidence="3">
    <location>
        <begin position="40"/>
        <end position="145"/>
    </location>
</feature>
<dbReference type="GeneID" id="67029765"/>
<dbReference type="CDD" id="cd02440">
    <property type="entry name" value="AdoMet_MTases"/>
    <property type="match status" value="1"/>
</dbReference>
<dbReference type="InterPro" id="IPR029063">
    <property type="entry name" value="SAM-dependent_MTases_sf"/>
</dbReference>
<dbReference type="InterPro" id="IPR008811">
    <property type="entry name" value="Glycosyl_hydrolases_36"/>
</dbReference>
<organism evidence="4 5">
    <name type="scientific">Rhizoctonia solani</name>
    <dbReference type="NCBI Taxonomy" id="456999"/>
    <lineage>
        <taxon>Eukaryota</taxon>
        <taxon>Fungi</taxon>
        <taxon>Dikarya</taxon>
        <taxon>Basidiomycota</taxon>
        <taxon>Agaricomycotina</taxon>
        <taxon>Agaricomycetes</taxon>
        <taxon>Cantharellales</taxon>
        <taxon>Ceratobasidiaceae</taxon>
        <taxon>Rhizoctonia</taxon>
    </lineage>
</organism>
<evidence type="ECO:0000259" key="3">
    <source>
        <dbReference type="Pfam" id="PF13847"/>
    </source>
</evidence>
<proteinExistence type="inferred from homology"/>